<dbReference type="SUPFAM" id="SSF51197">
    <property type="entry name" value="Clavaminate synthase-like"/>
    <property type="match status" value="1"/>
</dbReference>
<dbReference type="GO" id="GO:0006307">
    <property type="term" value="P:DNA alkylation repair"/>
    <property type="evidence" value="ECO:0007669"/>
    <property type="project" value="InterPro"/>
</dbReference>
<name>A0A1T4LV40_9GAMM</name>
<keyword evidence="3" id="KW-1185">Reference proteome</keyword>
<feature type="domain" description="Fe2OG dioxygenase" evidence="1">
    <location>
        <begin position="96"/>
        <end position="193"/>
    </location>
</feature>
<comment type="caution">
    <text evidence="2">The sequence shown here is derived from an EMBL/GenBank/DDBJ whole genome shotgun (WGS) entry which is preliminary data.</text>
</comment>
<gene>
    <name evidence="2" type="ORF">BTE48_05130</name>
</gene>
<dbReference type="Proteomes" id="UP000191418">
    <property type="component" value="Unassembled WGS sequence"/>
</dbReference>
<dbReference type="InterPro" id="IPR032854">
    <property type="entry name" value="ALKBH3"/>
</dbReference>
<dbReference type="Gene3D" id="2.60.120.590">
    <property type="entry name" value="Alpha-ketoglutarate-dependent dioxygenase AlkB-like"/>
    <property type="match status" value="1"/>
</dbReference>
<evidence type="ECO:0000259" key="1">
    <source>
        <dbReference type="PROSITE" id="PS51471"/>
    </source>
</evidence>
<proteinExistence type="predicted"/>
<dbReference type="InterPro" id="IPR005123">
    <property type="entry name" value="Oxoglu/Fe-dep_dioxygenase_dom"/>
</dbReference>
<dbReference type="PANTHER" id="PTHR31212:SF4">
    <property type="entry name" value="ALPHA-KETOGLUTARATE-DEPENDENT DIOXYGENASE ALKB HOMOLOG 3"/>
    <property type="match status" value="1"/>
</dbReference>
<dbReference type="STRING" id="64969.SAMN02745127_00541"/>
<dbReference type="RefSeq" id="WP_078744154.1">
    <property type="nucleotide sequence ID" value="NZ_FUXG01000003.1"/>
</dbReference>
<dbReference type="Pfam" id="PF13532">
    <property type="entry name" value="2OG-FeII_Oxy_2"/>
    <property type="match status" value="1"/>
</dbReference>
<evidence type="ECO:0000313" key="2">
    <source>
        <dbReference type="EMBL" id="OPX56352.1"/>
    </source>
</evidence>
<accession>A0A1T4LV40</accession>
<evidence type="ECO:0000313" key="3">
    <source>
        <dbReference type="Proteomes" id="UP000191418"/>
    </source>
</evidence>
<dbReference type="InterPro" id="IPR037151">
    <property type="entry name" value="AlkB-like_sf"/>
</dbReference>
<dbReference type="PANTHER" id="PTHR31212">
    <property type="entry name" value="ALPHA-KETOGLUTARATE-DEPENDENT DIOXYGENASE ALKB HOMOLOG 3"/>
    <property type="match status" value="1"/>
</dbReference>
<reference evidence="2 3" key="1">
    <citation type="submission" date="2017-01" db="EMBL/GenBank/DDBJ databases">
        <title>Genome Sequencing of a Marine Spirillum, Oceanospirillum multiglobuliferum ATCC 33336, from Japan.</title>
        <authorList>
            <person name="Carney J.G."/>
            <person name="Trachtenberg A.M."/>
            <person name="Rheaume B.A."/>
            <person name="Linnane J.D."/>
            <person name="Pitts N.L."/>
            <person name="Mykles D.L."/>
            <person name="Maclea K.S."/>
        </authorList>
    </citation>
    <scope>NUCLEOTIDE SEQUENCE [LARGE SCALE GENOMIC DNA]</scope>
    <source>
        <strain evidence="2 3">ATCC 33336</strain>
    </source>
</reference>
<dbReference type="GO" id="GO:0051213">
    <property type="term" value="F:dioxygenase activity"/>
    <property type="evidence" value="ECO:0007669"/>
    <property type="project" value="InterPro"/>
</dbReference>
<organism evidence="2 3">
    <name type="scientific">Oceanospirillum multiglobuliferum</name>
    <dbReference type="NCBI Taxonomy" id="64969"/>
    <lineage>
        <taxon>Bacteria</taxon>
        <taxon>Pseudomonadati</taxon>
        <taxon>Pseudomonadota</taxon>
        <taxon>Gammaproteobacteria</taxon>
        <taxon>Oceanospirillales</taxon>
        <taxon>Oceanospirillaceae</taxon>
        <taxon>Oceanospirillum</taxon>
    </lineage>
</organism>
<dbReference type="PROSITE" id="PS51471">
    <property type="entry name" value="FE2OG_OXY"/>
    <property type="match status" value="1"/>
</dbReference>
<dbReference type="AlphaFoldDB" id="A0A1T4LV40"/>
<dbReference type="InterPro" id="IPR027450">
    <property type="entry name" value="AlkB-like"/>
</dbReference>
<sequence length="200" mass="23275">MDCYTDFNLSYIENFLSAEEANALFDCIYEQWDWKKDEVIKMEDGSYSYPCLRKLMFVHPNLVNNDLFHQSHGNRMEWSELLLDLKYKVEQEAGVEFSVCVCIFYENGTQSMGYHYDPPAFGPTDIIASVSLGATRNFVLRLKSNHDKVYQIAMKSGSMLIMGKGCQDQYEHAVPEMPDQKEPRFNLTFRQFKWPDGRVG</sequence>
<protein>
    <recommendedName>
        <fullName evidence="1">Fe2OG dioxygenase domain-containing protein</fullName>
    </recommendedName>
</protein>
<dbReference type="OrthoDB" id="190276at2"/>
<dbReference type="EMBL" id="MTSM01000004">
    <property type="protein sequence ID" value="OPX56352.1"/>
    <property type="molecule type" value="Genomic_DNA"/>
</dbReference>